<keyword evidence="4 6" id="KW-0949">S-adenosyl-L-methionine</keyword>
<dbReference type="PRINTS" id="PR00105">
    <property type="entry name" value="C5METTRFRASE"/>
</dbReference>
<evidence type="ECO:0000313" key="8">
    <source>
        <dbReference type="EMBL" id="AIG80473.1"/>
    </source>
</evidence>
<evidence type="ECO:0000256" key="7">
    <source>
        <dbReference type="SAM" id="MobiDB-lite"/>
    </source>
</evidence>
<dbReference type="Proteomes" id="UP000028492">
    <property type="component" value="Chromosome"/>
</dbReference>
<dbReference type="STRING" id="208439.AJAP_38435"/>
<dbReference type="PROSITE" id="PS00094">
    <property type="entry name" value="C5_MTASE_1"/>
    <property type="match status" value="1"/>
</dbReference>
<dbReference type="InterPro" id="IPR029063">
    <property type="entry name" value="SAM-dependent_MTases_sf"/>
</dbReference>
<dbReference type="InterPro" id="IPR001525">
    <property type="entry name" value="C5_MeTfrase"/>
</dbReference>
<keyword evidence="2 6" id="KW-0489">Methyltransferase</keyword>
<gene>
    <name evidence="8" type="ORF">AJAP_38435</name>
</gene>
<dbReference type="GO" id="GO:0032259">
    <property type="term" value="P:methylation"/>
    <property type="evidence" value="ECO:0007669"/>
    <property type="project" value="UniProtKB-KW"/>
</dbReference>
<feature type="active site" evidence="6">
    <location>
        <position position="91"/>
    </location>
</feature>
<evidence type="ECO:0000256" key="3">
    <source>
        <dbReference type="ARBA" id="ARBA00022679"/>
    </source>
</evidence>
<organism evidence="8 9">
    <name type="scientific">Amycolatopsis japonica</name>
    <dbReference type="NCBI Taxonomy" id="208439"/>
    <lineage>
        <taxon>Bacteria</taxon>
        <taxon>Bacillati</taxon>
        <taxon>Actinomycetota</taxon>
        <taxon>Actinomycetes</taxon>
        <taxon>Pseudonocardiales</taxon>
        <taxon>Pseudonocardiaceae</taxon>
        <taxon>Amycolatopsis</taxon>
        <taxon>Amycolatopsis japonica group</taxon>
    </lineage>
</organism>
<dbReference type="GO" id="GO:0003886">
    <property type="term" value="F:DNA (cytosine-5-)-methyltransferase activity"/>
    <property type="evidence" value="ECO:0007669"/>
    <property type="project" value="UniProtKB-EC"/>
</dbReference>
<reference evidence="8 9" key="1">
    <citation type="journal article" date="2014" name="J. Biotechnol.">
        <title>Complete genome sequence of the actinobacterium Amycolatopsis japonica MG417-CF17(T) (=DSM 44213T) producing (S,S)-N,N'-ethylenediaminedisuccinic acid.</title>
        <authorList>
            <person name="Stegmann E."/>
            <person name="Albersmeier A."/>
            <person name="Spohn M."/>
            <person name="Gert H."/>
            <person name="Weber T."/>
            <person name="Wohlleben W."/>
            <person name="Kalinowski J."/>
            <person name="Ruckert C."/>
        </authorList>
    </citation>
    <scope>NUCLEOTIDE SEQUENCE [LARGE SCALE GENOMIC DNA]</scope>
    <source>
        <strain evidence="9">MG417-CF17 (DSM 44213)</strain>
    </source>
</reference>
<keyword evidence="3 6" id="KW-0808">Transferase</keyword>
<dbReference type="GO" id="GO:0009307">
    <property type="term" value="P:DNA restriction-modification system"/>
    <property type="evidence" value="ECO:0007669"/>
    <property type="project" value="UniProtKB-KW"/>
</dbReference>
<dbReference type="PANTHER" id="PTHR10629:SF52">
    <property type="entry name" value="DNA (CYTOSINE-5)-METHYLTRANSFERASE 1"/>
    <property type="match status" value="1"/>
</dbReference>
<feature type="compositionally biased region" description="Polar residues" evidence="7">
    <location>
        <begin position="339"/>
        <end position="349"/>
    </location>
</feature>
<dbReference type="AlphaFoldDB" id="A0A075V5B9"/>
<dbReference type="InterPro" id="IPR018117">
    <property type="entry name" value="C5_DNA_meth_AS"/>
</dbReference>
<keyword evidence="9" id="KW-1185">Reference proteome</keyword>
<evidence type="ECO:0000256" key="6">
    <source>
        <dbReference type="PROSITE-ProRule" id="PRU01016"/>
    </source>
</evidence>
<keyword evidence="5" id="KW-0680">Restriction system</keyword>
<dbReference type="GO" id="GO:0044027">
    <property type="term" value="P:negative regulation of gene expression via chromosomal CpG island methylation"/>
    <property type="evidence" value="ECO:0007669"/>
    <property type="project" value="TreeGrafter"/>
</dbReference>
<evidence type="ECO:0000256" key="1">
    <source>
        <dbReference type="ARBA" id="ARBA00011975"/>
    </source>
</evidence>
<evidence type="ECO:0000313" key="9">
    <source>
        <dbReference type="Proteomes" id="UP000028492"/>
    </source>
</evidence>
<dbReference type="Gene3D" id="3.40.50.150">
    <property type="entry name" value="Vaccinia Virus protein VP39"/>
    <property type="match status" value="1"/>
</dbReference>
<protein>
    <recommendedName>
        <fullName evidence="1">DNA (cytosine-5-)-methyltransferase</fullName>
        <ecNumber evidence="1">2.1.1.37</ecNumber>
    </recommendedName>
</protein>
<sequence>MPERHTDAADPLRFVATDGPVIGSLCTGVAGLDLGVAAVLGGRIAWYCEVDPHAAAILAARLPGVPNLGDLRAVDFASVAPVEVLTAGFPCQDISAAGRRAGIEKGARSGLWHTILDAIRVLRPRLVVVENVAALRWKNGGLDRVLGGLAEAGYDAVWRCVRAADIGAAHRRERVFLCAVPAPGRDADDADPAGPRRRTPRTSRSSTAARGRTSGKPQRRGRLGRQGCAPSAGPDPDSGGLAVGGEPDRAEAGPPDPGRVRDADRLGAAAADPDRLGREELHPRHARRRTVSSRPRPRPEHPDATAGRNVVRRGPQRRDRSLPFHRCVGPCRRHPTAHGGSSTAISVTPMTRRPSSHGHATTSADPARDRRHQRLSRAARLEGRSDAALGRHRRHHTRTEVPSAEGGEGP</sequence>
<dbReference type="Pfam" id="PF00145">
    <property type="entry name" value="DNA_methylase"/>
    <property type="match status" value="1"/>
</dbReference>
<dbReference type="EMBL" id="CP008953">
    <property type="protein sequence ID" value="AIG80473.1"/>
    <property type="molecule type" value="Genomic_DNA"/>
</dbReference>
<dbReference type="HOGENOM" id="CLU_670214_0_0_11"/>
<dbReference type="GO" id="GO:0003677">
    <property type="term" value="F:DNA binding"/>
    <property type="evidence" value="ECO:0007669"/>
    <property type="project" value="TreeGrafter"/>
</dbReference>
<feature type="compositionally biased region" description="Low complexity" evidence="7">
    <location>
        <begin position="202"/>
        <end position="215"/>
    </location>
</feature>
<dbReference type="KEGG" id="aja:AJAP_38435"/>
<dbReference type="InterPro" id="IPR050390">
    <property type="entry name" value="C5-Methyltransferase"/>
</dbReference>
<feature type="region of interest" description="Disordered" evidence="7">
    <location>
        <begin position="182"/>
        <end position="410"/>
    </location>
</feature>
<dbReference type="SUPFAM" id="SSF53335">
    <property type="entry name" value="S-adenosyl-L-methionine-dependent methyltransferases"/>
    <property type="match status" value="1"/>
</dbReference>
<name>A0A075V5B9_9PSEU</name>
<evidence type="ECO:0000256" key="2">
    <source>
        <dbReference type="ARBA" id="ARBA00022603"/>
    </source>
</evidence>
<proteinExistence type="inferred from homology"/>
<dbReference type="EC" id="2.1.1.37" evidence="1"/>
<evidence type="ECO:0000256" key="5">
    <source>
        <dbReference type="ARBA" id="ARBA00022747"/>
    </source>
</evidence>
<feature type="compositionally biased region" description="Basic and acidic residues" evidence="7">
    <location>
        <begin position="272"/>
        <end position="283"/>
    </location>
</feature>
<accession>A0A075V5B9</accession>
<dbReference type="eggNOG" id="COG0270">
    <property type="taxonomic scope" value="Bacteria"/>
</dbReference>
<dbReference type="REBASE" id="90380">
    <property type="entry name" value="M1.Aja44213ORF38435P"/>
</dbReference>
<dbReference type="PROSITE" id="PS51679">
    <property type="entry name" value="SAM_MT_C5"/>
    <property type="match status" value="1"/>
</dbReference>
<dbReference type="PANTHER" id="PTHR10629">
    <property type="entry name" value="CYTOSINE-SPECIFIC METHYLTRANSFERASE"/>
    <property type="match status" value="1"/>
</dbReference>
<evidence type="ECO:0000256" key="4">
    <source>
        <dbReference type="ARBA" id="ARBA00022691"/>
    </source>
</evidence>
<comment type="similarity">
    <text evidence="6">Belongs to the class I-like SAM-binding methyltransferase superfamily. C5-methyltransferase family.</text>
</comment>